<dbReference type="EMBL" id="AP027729">
    <property type="protein sequence ID" value="BDZ41544.1"/>
    <property type="molecule type" value="Genomic_DNA"/>
</dbReference>
<gene>
    <name evidence="3" type="ORF">GCM10025865_08430</name>
</gene>
<evidence type="ECO:0000313" key="3">
    <source>
        <dbReference type="EMBL" id="BDZ41544.1"/>
    </source>
</evidence>
<protein>
    <recommendedName>
        <fullName evidence="2">Amine oxidase domain-containing protein</fullName>
    </recommendedName>
</protein>
<sequence length="188" mass="21207">MTLLERRDVLGGRAGTRTDDGFRFDTGPSWYFMPEVFEHFFALFGEEVSQHLDLVPLDPAYRVFYEPEQPGPSTDAEQLTIGRDSAANWRAIDRLEPGAGERVRRYVERSGEAYRLALDHFLYTTFERPDRLLGASTLRRLPRLARLLATSSTRRSAGRPPTRASSRSSATTRSSWGRPPTGSRPSTA</sequence>
<organism evidence="3 4">
    <name type="scientific">Paraoerskovia sediminicola</name>
    <dbReference type="NCBI Taxonomy" id="1138587"/>
    <lineage>
        <taxon>Bacteria</taxon>
        <taxon>Bacillati</taxon>
        <taxon>Actinomycetota</taxon>
        <taxon>Actinomycetes</taxon>
        <taxon>Micrococcales</taxon>
        <taxon>Cellulomonadaceae</taxon>
        <taxon>Paraoerskovia</taxon>
    </lineage>
</organism>
<evidence type="ECO:0000313" key="4">
    <source>
        <dbReference type="Proteomes" id="UP001321475"/>
    </source>
</evidence>
<dbReference type="Proteomes" id="UP001321475">
    <property type="component" value="Chromosome"/>
</dbReference>
<dbReference type="PANTHER" id="PTHR43734">
    <property type="entry name" value="PHYTOENE DESATURASE"/>
    <property type="match status" value="1"/>
</dbReference>
<feature type="compositionally biased region" description="Low complexity" evidence="1">
    <location>
        <begin position="149"/>
        <end position="175"/>
    </location>
</feature>
<feature type="domain" description="Amine oxidase" evidence="2">
    <location>
        <begin position="2"/>
        <end position="71"/>
    </location>
</feature>
<dbReference type="Pfam" id="PF01593">
    <property type="entry name" value="Amino_oxidase"/>
    <property type="match status" value="1"/>
</dbReference>
<dbReference type="SUPFAM" id="SSF51905">
    <property type="entry name" value="FAD/NAD(P)-binding domain"/>
    <property type="match status" value="1"/>
</dbReference>
<reference evidence="4" key="1">
    <citation type="journal article" date="2019" name="Int. J. Syst. Evol. Microbiol.">
        <title>The Global Catalogue of Microorganisms (GCM) 10K type strain sequencing project: providing services to taxonomists for standard genome sequencing and annotation.</title>
        <authorList>
            <consortium name="The Broad Institute Genomics Platform"/>
            <consortium name="The Broad Institute Genome Sequencing Center for Infectious Disease"/>
            <person name="Wu L."/>
            <person name="Ma J."/>
        </authorList>
    </citation>
    <scope>NUCLEOTIDE SEQUENCE [LARGE SCALE GENOMIC DNA]</scope>
    <source>
        <strain evidence="4">NBRC 108565</strain>
    </source>
</reference>
<dbReference type="InterPro" id="IPR002937">
    <property type="entry name" value="Amino_oxidase"/>
</dbReference>
<accession>A0ABM8G0Q7</accession>
<evidence type="ECO:0000256" key="1">
    <source>
        <dbReference type="SAM" id="MobiDB-lite"/>
    </source>
</evidence>
<dbReference type="Gene3D" id="3.50.50.60">
    <property type="entry name" value="FAD/NAD(P)-binding domain"/>
    <property type="match status" value="1"/>
</dbReference>
<name>A0ABM8G0Q7_9CELL</name>
<feature type="region of interest" description="Disordered" evidence="1">
    <location>
        <begin position="149"/>
        <end position="188"/>
    </location>
</feature>
<dbReference type="PANTHER" id="PTHR43734:SF1">
    <property type="entry name" value="PHYTOENE DESATURASE"/>
    <property type="match status" value="1"/>
</dbReference>
<keyword evidence="4" id="KW-1185">Reference proteome</keyword>
<proteinExistence type="predicted"/>
<dbReference type="InterPro" id="IPR036188">
    <property type="entry name" value="FAD/NAD-bd_sf"/>
</dbReference>
<evidence type="ECO:0000259" key="2">
    <source>
        <dbReference type="Pfam" id="PF01593"/>
    </source>
</evidence>